<comment type="cofactor">
    <cofactor evidence="6">
        <name>Mg(2+)</name>
        <dbReference type="ChEBI" id="CHEBI:18420"/>
    </cofactor>
    <cofactor evidence="6">
        <name>Mn(2+)</name>
        <dbReference type="ChEBI" id="CHEBI:29035"/>
    </cofactor>
    <text evidence="6">Mg(2+). Can also accept Mn(2+).</text>
</comment>
<comment type="subunit">
    <text evidence="6">Homodimer.</text>
</comment>
<keyword evidence="5 6" id="KW-0067">ATP-binding</keyword>
<keyword evidence="6" id="KW-0963">Cytoplasm</keyword>
<feature type="binding site" evidence="6">
    <location>
        <begin position="332"/>
        <end position="336"/>
    </location>
    <ligand>
        <name>ATP</name>
        <dbReference type="ChEBI" id="CHEBI:30616"/>
    </ligand>
</feature>
<protein>
    <recommendedName>
        <fullName evidence="6">Acetate kinase</fullName>
        <ecNumber evidence="6">2.7.2.1</ecNumber>
    </recommendedName>
    <alternativeName>
        <fullName evidence="6">Acetokinase</fullName>
    </alternativeName>
</protein>
<dbReference type="InterPro" id="IPR004372">
    <property type="entry name" value="Ac/propionate_kinase"/>
</dbReference>
<feature type="site" description="Transition state stabilizer" evidence="6">
    <location>
        <position position="241"/>
    </location>
</feature>
<dbReference type="PIRSF" id="PIRSF000722">
    <property type="entry name" value="Acetate_prop_kin"/>
    <property type="match status" value="1"/>
</dbReference>
<evidence type="ECO:0000313" key="8">
    <source>
        <dbReference type="EMBL" id="BEQ16931.1"/>
    </source>
</evidence>
<feature type="binding site" evidence="6">
    <location>
        <position position="7"/>
    </location>
    <ligand>
        <name>Mg(2+)</name>
        <dbReference type="ChEBI" id="CHEBI:18420"/>
    </ligand>
</feature>
<feature type="binding site" evidence="6">
    <location>
        <begin position="284"/>
        <end position="286"/>
    </location>
    <ligand>
        <name>ATP</name>
        <dbReference type="ChEBI" id="CHEBI:30616"/>
    </ligand>
</feature>
<dbReference type="InterPro" id="IPR000890">
    <property type="entry name" value="Aliphatic_acid_kin_short-chain"/>
</dbReference>
<dbReference type="SUPFAM" id="SSF53067">
    <property type="entry name" value="Actin-like ATPase domain"/>
    <property type="match status" value="2"/>
</dbReference>
<dbReference type="PANTHER" id="PTHR21060">
    <property type="entry name" value="ACETATE KINASE"/>
    <property type="match status" value="1"/>
</dbReference>
<dbReference type="Gene3D" id="3.30.420.40">
    <property type="match status" value="2"/>
</dbReference>
<keyword evidence="3 6" id="KW-0547">Nucleotide-binding</keyword>
<evidence type="ECO:0000256" key="4">
    <source>
        <dbReference type="ARBA" id="ARBA00022777"/>
    </source>
</evidence>
<accession>A0AAU9ET37</accession>
<feature type="active site" description="Proton donor/acceptor" evidence="6">
    <location>
        <position position="148"/>
    </location>
</feature>
<dbReference type="GO" id="GO:0008776">
    <property type="term" value="F:acetate kinase activity"/>
    <property type="evidence" value="ECO:0007669"/>
    <property type="project" value="UniProtKB-UniRule"/>
</dbReference>
<keyword evidence="6" id="KW-0479">Metal-binding</keyword>
<dbReference type="PRINTS" id="PR00471">
    <property type="entry name" value="ACETATEKNASE"/>
</dbReference>
<organism evidence="8 9">
    <name type="scientific">Desulfoferula mesophila</name>
    <dbReference type="NCBI Taxonomy" id="3058419"/>
    <lineage>
        <taxon>Bacteria</taxon>
        <taxon>Pseudomonadati</taxon>
        <taxon>Thermodesulfobacteriota</taxon>
        <taxon>Desulfarculia</taxon>
        <taxon>Desulfarculales</taxon>
        <taxon>Desulfarculaceae</taxon>
        <taxon>Desulfoferula</taxon>
    </lineage>
</organism>
<dbReference type="GO" id="GO:0006083">
    <property type="term" value="P:acetate metabolic process"/>
    <property type="evidence" value="ECO:0007669"/>
    <property type="project" value="TreeGrafter"/>
</dbReference>
<evidence type="ECO:0000256" key="3">
    <source>
        <dbReference type="ARBA" id="ARBA00022741"/>
    </source>
</evidence>
<feature type="binding site" evidence="6">
    <location>
        <position position="386"/>
    </location>
    <ligand>
        <name>Mg(2+)</name>
        <dbReference type="ChEBI" id="CHEBI:18420"/>
    </ligand>
</feature>
<name>A0AAU9ET37_9BACT</name>
<dbReference type="InterPro" id="IPR023865">
    <property type="entry name" value="Aliphatic_acid_kinase_CS"/>
</dbReference>
<evidence type="ECO:0000256" key="6">
    <source>
        <dbReference type="HAMAP-Rule" id="MF_00020"/>
    </source>
</evidence>
<dbReference type="Proteomes" id="UP001366166">
    <property type="component" value="Chromosome"/>
</dbReference>
<dbReference type="HAMAP" id="MF_00020">
    <property type="entry name" value="Acetate_kinase"/>
    <property type="match status" value="1"/>
</dbReference>
<comment type="subcellular location">
    <subcellularLocation>
        <location evidence="6">Cytoplasm</location>
    </subcellularLocation>
</comment>
<dbReference type="EC" id="2.7.2.1" evidence="6"/>
<reference evidence="9" key="1">
    <citation type="journal article" date="2023" name="Arch. Microbiol.">
        <title>Desulfoferula mesophilus gen. nov. sp. nov., a mesophilic sulfate-reducing bacterium isolated from a brackish lake sediment.</title>
        <authorList>
            <person name="Watanabe T."/>
            <person name="Yabe T."/>
            <person name="Tsuji J.M."/>
            <person name="Fukui M."/>
        </authorList>
    </citation>
    <scope>NUCLEOTIDE SEQUENCE [LARGE SCALE GENOMIC DNA]</scope>
    <source>
        <strain evidence="9">12FAK</strain>
    </source>
</reference>
<gene>
    <name evidence="6 8" type="primary">ackA</name>
    <name evidence="8" type="ORF">FAK_39970</name>
</gene>
<dbReference type="InterPro" id="IPR043129">
    <property type="entry name" value="ATPase_NBD"/>
</dbReference>
<evidence type="ECO:0000256" key="5">
    <source>
        <dbReference type="ARBA" id="ARBA00022840"/>
    </source>
</evidence>
<dbReference type="GO" id="GO:0005737">
    <property type="term" value="C:cytoplasm"/>
    <property type="evidence" value="ECO:0007669"/>
    <property type="project" value="UniProtKB-SubCell"/>
</dbReference>
<keyword evidence="2 6" id="KW-0808">Transferase</keyword>
<comment type="similarity">
    <text evidence="1 6 7">Belongs to the acetokinase family.</text>
</comment>
<dbReference type="CDD" id="cd24010">
    <property type="entry name" value="ASKHA_NBD_AcK_PK"/>
    <property type="match status" value="1"/>
</dbReference>
<sequence length="414" mass="44530">MIVLVINAGSSSVKLTCFDSEGFRVLAKGLVERVGQDGTTLHLWASGQATLCRPIQVTDIRRAVELLLARLVDPEEGVLSSLAQIGAVGHRVVHGGDSVTQPVLLNENTTNIIRRWSALAPLHNPHGLAGIEAAELSLPHAVHVVVFDTAFHAKMPPVAYLYPLPRELYERDKIRRYGFHGTSHQYVYLQALEHLPGPPESRRVVTCHLGNGCSMAAITGGRSLDTSMGFTPLEGLMMGTRCGDLDPAIIVYLQERHGITPAQVNDLLNKQSGLAALSGVASGDLRDIVEAMDQGDHHALQALQIFAYRIKKYLGSYAAVLGGLDAVVFTAGIGENSPLIRRLACQGLEFLGIDLDDSLNDAPGKGLREIQAPGAAVKLLVIPTDEELAIAQQTVHLIQPNLNAAGRYAWLTAQ</sequence>
<feature type="binding site" evidence="6">
    <location>
        <position position="91"/>
    </location>
    <ligand>
        <name>substrate</name>
    </ligand>
</feature>
<keyword evidence="9" id="KW-1185">Reference proteome</keyword>
<feature type="binding site" evidence="6">
    <location>
        <begin position="208"/>
        <end position="212"/>
    </location>
    <ligand>
        <name>ATP</name>
        <dbReference type="ChEBI" id="CHEBI:30616"/>
    </ligand>
</feature>
<comment type="pathway">
    <text evidence="6">Metabolic intermediate biosynthesis; acetyl-CoA biosynthesis; acetyl-CoA from acetate: step 1/2.</text>
</comment>
<dbReference type="NCBIfam" id="TIGR00016">
    <property type="entry name" value="ackA"/>
    <property type="match status" value="1"/>
</dbReference>
<keyword evidence="6" id="KW-0460">Magnesium</keyword>
<dbReference type="PANTHER" id="PTHR21060:SF15">
    <property type="entry name" value="ACETATE KINASE-RELATED"/>
    <property type="match status" value="1"/>
</dbReference>
<dbReference type="Pfam" id="PF00871">
    <property type="entry name" value="Acetate_kinase"/>
    <property type="match status" value="1"/>
</dbReference>
<dbReference type="AlphaFoldDB" id="A0AAU9ET37"/>
<dbReference type="GO" id="GO:0005524">
    <property type="term" value="F:ATP binding"/>
    <property type="evidence" value="ECO:0007669"/>
    <property type="project" value="UniProtKB-KW"/>
</dbReference>
<evidence type="ECO:0000256" key="1">
    <source>
        <dbReference type="ARBA" id="ARBA00008748"/>
    </source>
</evidence>
<dbReference type="KEGG" id="dmp:FAK_39970"/>
<dbReference type="GO" id="GO:0000287">
    <property type="term" value="F:magnesium ion binding"/>
    <property type="evidence" value="ECO:0007669"/>
    <property type="project" value="UniProtKB-UniRule"/>
</dbReference>
<evidence type="ECO:0000256" key="7">
    <source>
        <dbReference type="RuleBase" id="RU003835"/>
    </source>
</evidence>
<evidence type="ECO:0000256" key="2">
    <source>
        <dbReference type="ARBA" id="ARBA00022679"/>
    </source>
</evidence>
<dbReference type="PROSITE" id="PS01075">
    <property type="entry name" value="ACETATE_KINASE_1"/>
    <property type="match status" value="1"/>
</dbReference>
<dbReference type="PROSITE" id="PS01076">
    <property type="entry name" value="ACETATE_KINASE_2"/>
    <property type="match status" value="1"/>
</dbReference>
<dbReference type="RefSeq" id="WP_338603477.1">
    <property type="nucleotide sequence ID" value="NZ_AP028679.1"/>
</dbReference>
<evidence type="ECO:0000313" key="9">
    <source>
        <dbReference type="Proteomes" id="UP001366166"/>
    </source>
</evidence>
<feature type="site" description="Transition state stabilizer" evidence="6">
    <location>
        <position position="180"/>
    </location>
</feature>
<proteinExistence type="inferred from homology"/>
<comment type="function">
    <text evidence="6">Catalyzes the formation of acetyl phosphate from acetate and ATP. Can also catalyze the reverse reaction.</text>
</comment>
<dbReference type="EMBL" id="AP028679">
    <property type="protein sequence ID" value="BEQ16931.1"/>
    <property type="molecule type" value="Genomic_DNA"/>
</dbReference>
<dbReference type="GO" id="GO:0006085">
    <property type="term" value="P:acetyl-CoA biosynthetic process"/>
    <property type="evidence" value="ECO:0007669"/>
    <property type="project" value="UniProtKB-UniRule"/>
</dbReference>
<feature type="binding site" evidence="6">
    <location>
        <position position="14"/>
    </location>
    <ligand>
        <name>ATP</name>
        <dbReference type="ChEBI" id="CHEBI:30616"/>
    </ligand>
</feature>
<keyword evidence="4 6" id="KW-0418">Kinase</keyword>
<comment type="catalytic activity">
    <reaction evidence="6">
        <text>acetate + ATP = acetyl phosphate + ADP</text>
        <dbReference type="Rhea" id="RHEA:11352"/>
        <dbReference type="ChEBI" id="CHEBI:22191"/>
        <dbReference type="ChEBI" id="CHEBI:30089"/>
        <dbReference type="ChEBI" id="CHEBI:30616"/>
        <dbReference type="ChEBI" id="CHEBI:456216"/>
        <dbReference type="EC" id="2.7.2.1"/>
    </reaction>
</comment>